<reference evidence="2" key="1">
    <citation type="journal article" date="2019" name="Int. J. Syst. Evol. Microbiol.">
        <title>The Global Catalogue of Microorganisms (GCM) 10K type strain sequencing project: providing services to taxonomists for standard genome sequencing and annotation.</title>
        <authorList>
            <consortium name="The Broad Institute Genomics Platform"/>
            <consortium name="The Broad Institute Genome Sequencing Center for Infectious Disease"/>
            <person name="Wu L."/>
            <person name="Ma J."/>
        </authorList>
    </citation>
    <scope>NUCLEOTIDE SEQUENCE [LARGE SCALE GENOMIC DNA]</scope>
    <source>
        <strain evidence="2">JCM 16578</strain>
    </source>
</reference>
<gene>
    <name evidence="1" type="ORF">GCM10022207_84310</name>
</gene>
<sequence>MTELEPIPAARTAKAYLLFAHEPYYTGPGAREINTTVVAANSLLHPQVQQPDGIRIHDRLTQGRKQREIVPLATLTHELNGGADWPAVGDWEVVTADLLQLVRFGHCDALSACS</sequence>
<dbReference type="EMBL" id="BAAAZA010000050">
    <property type="protein sequence ID" value="GAA3902390.1"/>
    <property type="molecule type" value="Genomic_DNA"/>
</dbReference>
<dbReference type="Proteomes" id="UP001501563">
    <property type="component" value="Unassembled WGS sequence"/>
</dbReference>
<name>A0ABP7LKY3_9ACTN</name>
<accession>A0ABP7LKY3</accession>
<evidence type="ECO:0000313" key="1">
    <source>
        <dbReference type="EMBL" id="GAA3902390.1"/>
    </source>
</evidence>
<proteinExistence type="predicted"/>
<keyword evidence="2" id="KW-1185">Reference proteome</keyword>
<organism evidence="1 2">
    <name type="scientific">Streptomyces lannensis</name>
    <dbReference type="NCBI Taxonomy" id="766498"/>
    <lineage>
        <taxon>Bacteria</taxon>
        <taxon>Bacillati</taxon>
        <taxon>Actinomycetota</taxon>
        <taxon>Actinomycetes</taxon>
        <taxon>Kitasatosporales</taxon>
        <taxon>Streptomycetaceae</taxon>
        <taxon>Streptomyces</taxon>
    </lineage>
</organism>
<comment type="caution">
    <text evidence="1">The sequence shown here is derived from an EMBL/GenBank/DDBJ whole genome shotgun (WGS) entry which is preliminary data.</text>
</comment>
<evidence type="ECO:0000313" key="2">
    <source>
        <dbReference type="Proteomes" id="UP001501563"/>
    </source>
</evidence>
<protein>
    <submittedName>
        <fullName evidence="1">Uncharacterized protein</fullName>
    </submittedName>
</protein>
<dbReference type="RefSeq" id="WP_345554107.1">
    <property type="nucleotide sequence ID" value="NZ_BAAAZA010000050.1"/>
</dbReference>